<keyword evidence="9" id="KW-0067">ATP-binding</keyword>
<keyword evidence="9" id="KW-0547">Nucleotide-binding</keyword>
<name>A0ABU2FPC2_9EURY</name>
<evidence type="ECO:0000256" key="3">
    <source>
        <dbReference type="ARBA" id="ARBA00022553"/>
    </source>
</evidence>
<reference evidence="9 10" key="1">
    <citation type="submission" date="2022-06" db="EMBL/GenBank/DDBJ databases">
        <title>Halomicroarcula sp. a new haloarchaeum isolate from saline soil.</title>
        <authorList>
            <person name="Strakova D."/>
            <person name="Galisteo C."/>
            <person name="Sanchez-Porro C."/>
            <person name="Ventosa A."/>
        </authorList>
    </citation>
    <scope>NUCLEOTIDE SEQUENCE [LARGE SCALE GENOMIC DNA]</scope>
    <source>
        <strain evidence="9 10">S3CR25-11</strain>
    </source>
</reference>
<evidence type="ECO:0000256" key="5">
    <source>
        <dbReference type="ARBA" id="ARBA00022777"/>
    </source>
</evidence>
<feature type="domain" description="Histidine kinase" evidence="8">
    <location>
        <begin position="323"/>
        <end position="525"/>
    </location>
</feature>
<keyword evidence="4" id="KW-0808">Transferase</keyword>
<dbReference type="SUPFAM" id="SSF55874">
    <property type="entry name" value="ATPase domain of HSP90 chaperone/DNA topoisomerase II/histidine kinase"/>
    <property type="match status" value="1"/>
</dbReference>
<evidence type="ECO:0000256" key="7">
    <source>
        <dbReference type="SAM" id="Phobius"/>
    </source>
</evidence>
<dbReference type="CDD" id="cd00082">
    <property type="entry name" value="HisKA"/>
    <property type="match status" value="1"/>
</dbReference>
<dbReference type="InterPro" id="IPR029016">
    <property type="entry name" value="GAF-like_dom_sf"/>
</dbReference>
<dbReference type="GO" id="GO:0005524">
    <property type="term" value="F:ATP binding"/>
    <property type="evidence" value="ECO:0007669"/>
    <property type="project" value="UniProtKB-KW"/>
</dbReference>
<dbReference type="SUPFAM" id="SSF55781">
    <property type="entry name" value="GAF domain-like"/>
    <property type="match status" value="1"/>
</dbReference>
<dbReference type="CDD" id="cd00075">
    <property type="entry name" value="HATPase"/>
    <property type="match status" value="1"/>
</dbReference>
<dbReference type="Pfam" id="PF00512">
    <property type="entry name" value="HisKA"/>
    <property type="match status" value="1"/>
</dbReference>
<dbReference type="Gene3D" id="3.30.565.10">
    <property type="entry name" value="Histidine kinase-like ATPase, C-terminal domain"/>
    <property type="match status" value="1"/>
</dbReference>
<evidence type="ECO:0000256" key="2">
    <source>
        <dbReference type="ARBA" id="ARBA00012438"/>
    </source>
</evidence>
<dbReference type="EC" id="2.7.13.3" evidence="2"/>
<dbReference type="InterPro" id="IPR036097">
    <property type="entry name" value="HisK_dim/P_sf"/>
</dbReference>
<dbReference type="InterPro" id="IPR004358">
    <property type="entry name" value="Sig_transdc_His_kin-like_C"/>
</dbReference>
<keyword evidence="10" id="KW-1185">Reference proteome</keyword>
<organism evidence="9 10">
    <name type="scientific">Haloarcula onubensis</name>
    <dbReference type="NCBI Taxonomy" id="2950539"/>
    <lineage>
        <taxon>Archaea</taxon>
        <taxon>Methanobacteriati</taxon>
        <taxon>Methanobacteriota</taxon>
        <taxon>Stenosarchaea group</taxon>
        <taxon>Halobacteria</taxon>
        <taxon>Halobacteriales</taxon>
        <taxon>Haloarculaceae</taxon>
        <taxon>Haloarcula</taxon>
    </lineage>
</organism>
<keyword evidence="6" id="KW-0902">Two-component regulatory system</keyword>
<keyword evidence="3" id="KW-0597">Phosphoprotein</keyword>
<gene>
    <name evidence="9" type="ORF">NDI86_10825</name>
</gene>
<dbReference type="Pfam" id="PF13185">
    <property type="entry name" value="GAF_2"/>
    <property type="match status" value="1"/>
</dbReference>
<dbReference type="InterPro" id="IPR003594">
    <property type="entry name" value="HATPase_dom"/>
</dbReference>
<dbReference type="PROSITE" id="PS50109">
    <property type="entry name" value="HIS_KIN"/>
    <property type="match status" value="1"/>
</dbReference>
<keyword evidence="5" id="KW-0418">Kinase</keyword>
<dbReference type="InterPro" id="IPR005467">
    <property type="entry name" value="His_kinase_dom"/>
</dbReference>
<keyword evidence="7" id="KW-1133">Transmembrane helix</keyword>
<accession>A0ABU2FPC2</accession>
<dbReference type="Proteomes" id="UP001268864">
    <property type="component" value="Unassembled WGS sequence"/>
</dbReference>
<dbReference type="InterPro" id="IPR003018">
    <property type="entry name" value="GAF"/>
</dbReference>
<keyword evidence="7" id="KW-0812">Transmembrane</keyword>
<feature type="transmembrane region" description="Helical" evidence="7">
    <location>
        <begin position="36"/>
        <end position="57"/>
    </location>
</feature>
<keyword evidence="7" id="KW-0472">Membrane</keyword>
<dbReference type="SMART" id="SM00388">
    <property type="entry name" value="HisKA"/>
    <property type="match status" value="1"/>
</dbReference>
<dbReference type="Gene3D" id="1.10.287.130">
    <property type="match status" value="1"/>
</dbReference>
<dbReference type="Pfam" id="PF02518">
    <property type="entry name" value="HATPase_c"/>
    <property type="match status" value="1"/>
</dbReference>
<dbReference type="InterPro" id="IPR036890">
    <property type="entry name" value="HATPase_C_sf"/>
</dbReference>
<dbReference type="SMART" id="SM00065">
    <property type="entry name" value="GAF"/>
    <property type="match status" value="1"/>
</dbReference>
<evidence type="ECO:0000259" key="8">
    <source>
        <dbReference type="PROSITE" id="PS50109"/>
    </source>
</evidence>
<dbReference type="InterPro" id="IPR050736">
    <property type="entry name" value="Sensor_HK_Regulatory"/>
</dbReference>
<dbReference type="PRINTS" id="PR00344">
    <property type="entry name" value="BCTRLSENSOR"/>
</dbReference>
<dbReference type="InterPro" id="IPR003661">
    <property type="entry name" value="HisK_dim/P_dom"/>
</dbReference>
<dbReference type="SUPFAM" id="SSF47384">
    <property type="entry name" value="Homodimeric domain of signal transducing histidine kinase"/>
    <property type="match status" value="1"/>
</dbReference>
<evidence type="ECO:0000256" key="1">
    <source>
        <dbReference type="ARBA" id="ARBA00000085"/>
    </source>
</evidence>
<evidence type="ECO:0000256" key="6">
    <source>
        <dbReference type="ARBA" id="ARBA00023012"/>
    </source>
</evidence>
<dbReference type="RefSeq" id="WP_310900448.1">
    <property type="nucleotide sequence ID" value="NZ_JAMQOS010000003.1"/>
</dbReference>
<feature type="transmembrane region" description="Helical" evidence="7">
    <location>
        <begin position="69"/>
        <end position="92"/>
    </location>
</feature>
<evidence type="ECO:0000313" key="9">
    <source>
        <dbReference type="EMBL" id="MDS0282618.1"/>
    </source>
</evidence>
<evidence type="ECO:0000256" key="4">
    <source>
        <dbReference type="ARBA" id="ARBA00022679"/>
    </source>
</evidence>
<dbReference type="Gene3D" id="3.30.450.40">
    <property type="match status" value="1"/>
</dbReference>
<dbReference type="EMBL" id="JAMQOS010000003">
    <property type="protein sequence ID" value="MDS0282618.1"/>
    <property type="molecule type" value="Genomic_DNA"/>
</dbReference>
<comment type="caution">
    <text evidence="9">The sequence shown here is derived from an EMBL/GenBank/DDBJ whole genome shotgun (WGS) entry which is preliminary data.</text>
</comment>
<protein>
    <recommendedName>
        <fullName evidence="2">histidine kinase</fullName>
        <ecNumber evidence="2">2.7.13.3</ecNumber>
    </recommendedName>
</protein>
<dbReference type="SMART" id="SM00387">
    <property type="entry name" value="HATPase_c"/>
    <property type="match status" value="1"/>
</dbReference>
<proteinExistence type="predicted"/>
<dbReference type="PANTHER" id="PTHR43711:SF1">
    <property type="entry name" value="HISTIDINE KINASE 1"/>
    <property type="match status" value="1"/>
</dbReference>
<dbReference type="PANTHER" id="PTHR43711">
    <property type="entry name" value="TWO-COMPONENT HISTIDINE KINASE"/>
    <property type="match status" value="1"/>
</dbReference>
<comment type="catalytic activity">
    <reaction evidence="1">
        <text>ATP + protein L-histidine = ADP + protein N-phospho-L-histidine.</text>
        <dbReference type="EC" id="2.7.13.3"/>
    </reaction>
</comment>
<sequence length="525" mass="55337">MERRQLSGGLIALLGSGLAVFLLVDAAITSESVYWTVQAYPIALSLMLAGTGVLLAHGRLIEARYLPRLLAWMAGGVVSLSVLAAYLYGLAIVFAGNELLSRPVGGITITTFGALVGAIVGVYDARAAERKRALEAVGQLNETLRIATGELVEQHDRRALERAVCGRLTESTAYETAWVGRYHAAETHVRVVASAGPGGAALDGLELPVGPETASTAAVETGTVQVVTDVRADDVIGTAREALEAGGVESLAVVPIVGTDDVHGLLGVGASDGDFDTQELAVLGELGETVGHAIDSIRAREGLQRREQELVAHNERLDKFASVVSHDLRNPLEVILGRVAYLREREESEHLAAVERSGRRMEAIIADLLALSRSGQSVDERAPVALTTAARDGWATVETDGATLDVDVPGTVTVEADRTRLLRLFENLFRNAIEHGSTDGRPLTVRVSVVETAPGGGIAGFAVEDDGVGIPPEARAEVFDHGYTTNADGTGFGLSIVEEIVGAHGWEISVATSELGGARFEIRTQ</sequence>
<feature type="transmembrane region" description="Helical" evidence="7">
    <location>
        <begin position="104"/>
        <end position="123"/>
    </location>
</feature>
<evidence type="ECO:0000313" key="10">
    <source>
        <dbReference type="Proteomes" id="UP001268864"/>
    </source>
</evidence>